<dbReference type="PROSITE" id="PS01281">
    <property type="entry name" value="GIDA_2"/>
    <property type="match status" value="1"/>
</dbReference>
<dbReference type="PROSITE" id="PS01280">
    <property type="entry name" value="GIDA_1"/>
    <property type="match status" value="1"/>
</dbReference>
<feature type="domain" description="tRNA uridine 5-carboxymethylaminomethyl modification enzyme C-terminal subdomain" evidence="5">
    <location>
        <begin position="518"/>
        <end position="588"/>
    </location>
</feature>
<dbReference type="RefSeq" id="XP_038056099.1">
    <property type="nucleotide sequence ID" value="XM_038200171.1"/>
</dbReference>
<evidence type="ECO:0000313" key="6">
    <source>
        <dbReference type="EnsemblMetazoa" id="XP_038056099.1"/>
    </source>
</evidence>
<accession>A0A913ZX53</accession>
<dbReference type="Gene3D" id="1.10.150.570">
    <property type="entry name" value="GidA associated domain, C-terminal subdomain"/>
    <property type="match status" value="1"/>
</dbReference>
<organism evidence="6 7">
    <name type="scientific">Patiria miniata</name>
    <name type="common">Bat star</name>
    <name type="synonym">Asterina miniata</name>
    <dbReference type="NCBI Taxonomy" id="46514"/>
    <lineage>
        <taxon>Eukaryota</taxon>
        <taxon>Metazoa</taxon>
        <taxon>Echinodermata</taxon>
        <taxon>Eleutherozoa</taxon>
        <taxon>Asterozoa</taxon>
        <taxon>Asteroidea</taxon>
        <taxon>Valvatacea</taxon>
        <taxon>Valvatida</taxon>
        <taxon>Asterinidae</taxon>
        <taxon>Patiria</taxon>
    </lineage>
</organism>
<dbReference type="SUPFAM" id="SSF51905">
    <property type="entry name" value="FAD/NAD(P)-binding domain"/>
    <property type="match status" value="2"/>
</dbReference>
<dbReference type="GO" id="GO:0005829">
    <property type="term" value="C:cytosol"/>
    <property type="evidence" value="ECO:0007669"/>
    <property type="project" value="TreeGrafter"/>
</dbReference>
<keyword evidence="7" id="KW-1185">Reference proteome</keyword>
<dbReference type="PANTHER" id="PTHR11806">
    <property type="entry name" value="GLUCOSE INHIBITED DIVISION PROTEIN A"/>
    <property type="match status" value="1"/>
</dbReference>
<dbReference type="InterPro" id="IPR044920">
    <property type="entry name" value="MnmG_C_subdom_sf"/>
</dbReference>
<dbReference type="InterPro" id="IPR002218">
    <property type="entry name" value="MnmG-rel"/>
</dbReference>
<dbReference type="InterPro" id="IPR004416">
    <property type="entry name" value="MnmG"/>
</dbReference>
<proteinExistence type="inferred from homology"/>
<dbReference type="InterPro" id="IPR020595">
    <property type="entry name" value="MnmG-rel_CS"/>
</dbReference>
<dbReference type="InterPro" id="IPR040131">
    <property type="entry name" value="MnmG_N"/>
</dbReference>
<keyword evidence="3" id="KW-0285">Flavoprotein</keyword>
<dbReference type="GO" id="GO:0050660">
    <property type="term" value="F:flavin adenine dinucleotide binding"/>
    <property type="evidence" value="ECO:0007669"/>
    <property type="project" value="InterPro"/>
</dbReference>
<dbReference type="FunFam" id="1.10.150.570:FF:000001">
    <property type="entry name" value="tRNA uridine 5-carboxymethylaminomethyl modification enzyme MnmG"/>
    <property type="match status" value="1"/>
</dbReference>
<evidence type="ECO:0000259" key="5">
    <source>
        <dbReference type="SMART" id="SM01228"/>
    </source>
</evidence>
<dbReference type="EnsemblMetazoa" id="XM_038200171.1">
    <property type="protein sequence ID" value="XP_038056099.1"/>
    <property type="gene ID" value="LOC119728095"/>
</dbReference>
<evidence type="ECO:0000313" key="7">
    <source>
        <dbReference type="Proteomes" id="UP000887568"/>
    </source>
</evidence>
<dbReference type="CTD" id="25821"/>
<evidence type="ECO:0000256" key="4">
    <source>
        <dbReference type="ARBA" id="ARBA00022827"/>
    </source>
</evidence>
<dbReference type="PANTHER" id="PTHR11806:SF0">
    <property type="entry name" value="PROTEIN MTO1 HOMOLOG, MITOCHONDRIAL"/>
    <property type="match status" value="1"/>
</dbReference>
<evidence type="ECO:0000256" key="2">
    <source>
        <dbReference type="ARBA" id="ARBA00007653"/>
    </source>
</evidence>
<keyword evidence="4" id="KW-0274">FAD</keyword>
<dbReference type="InterPro" id="IPR049312">
    <property type="entry name" value="GIDA_C_N"/>
</dbReference>
<dbReference type="AlphaFoldDB" id="A0A913ZX53"/>
<sequence>MSCNPSFGGIGKGHLMREVDALDGLCARIADRAGIQFKVLNRRKGPAVWGLRAQIDRDLYKRHMQEEILNTPNLTVEASSVEDLIIGDVQAEREGTTAGKGCHGVILKDGSHVSSRAVVLTTGTFLRGVIQIGIDERPAGRLDDEPTIGLAKTLENAGFTLGRLKTGTPPRLDGRTIDYSQLEKHRGDAQPTPFSFMNDRVTIKPEDQVVCHLTHTTPGIGPIIMENKHLNVHIKETVTGPRYCPSIESKIFRFGMDKCHQIWLEPEGLNTDTVYMQGFSITLPADLQDQCIHMVKGLENVVMTRPGYGVEYDFMDPRQIKSTLETKRLQNLFFAGQINGTTGYEEAAAQGIIAGLNAALLARNQPAFSVSRTEGYIGVLIDDLITQGTSEPYRMFTSRSEFRMTLRPDNADQRLTGRGYEAGCVSCHRYQRAQATADRLQEGMEVLQSVRLSRSKWRQGMEEQRVQTPLTEASPGKISAFEMLAYPNVTLAHLAAVSPDLKTYADDESIAMRLKVEGIYAPLLRQQQCDIDQVKRDESLVLPADIDYDSINISREAIAKLSTVRPQTIAAASRIEGMTPAAVLQLLYHVKRRERQSLAV</sequence>
<dbReference type="Gene3D" id="3.50.50.60">
    <property type="entry name" value="FAD/NAD(P)-binding domain"/>
    <property type="match status" value="2"/>
</dbReference>
<dbReference type="Pfam" id="PF01134">
    <property type="entry name" value="GIDA"/>
    <property type="match status" value="1"/>
</dbReference>
<dbReference type="FunFam" id="3.50.50.60:FF:000082">
    <property type="entry name" value="protein MTO1 homolog, mitochondrial isoform X1"/>
    <property type="match status" value="1"/>
</dbReference>
<dbReference type="OrthoDB" id="3329at2759"/>
<dbReference type="Pfam" id="PF21680">
    <property type="entry name" value="GIDA_C_1st"/>
    <property type="match status" value="1"/>
</dbReference>
<dbReference type="GO" id="GO:0030488">
    <property type="term" value="P:tRNA methylation"/>
    <property type="evidence" value="ECO:0007669"/>
    <property type="project" value="TreeGrafter"/>
</dbReference>
<dbReference type="InterPro" id="IPR026904">
    <property type="entry name" value="MnmG_C"/>
</dbReference>
<reference evidence="6" key="1">
    <citation type="submission" date="2022-11" db="UniProtKB">
        <authorList>
            <consortium name="EnsemblMetazoa"/>
        </authorList>
    </citation>
    <scope>IDENTIFICATION</scope>
</reference>
<dbReference type="SMART" id="SM01228">
    <property type="entry name" value="GIDA_assoc_3"/>
    <property type="match status" value="1"/>
</dbReference>
<dbReference type="GeneID" id="119728095"/>
<dbReference type="GO" id="GO:0070899">
    <property type="term" value="P:mitochondrial tRNA wobble uridine modification"/>
    <property type="evidence" value="ECO:0007669"/>
    <property type="project" value="UniProtKB-ARBA"/>
</dbReference>
<dbReference type="Proteomes" id="UP000887568">
    <property type="component" value="Unplaced"/>
</dbReference>
<dbReference type="NCBIfam" id="TIGR00136">
    <property type="entry name" value="mnmG_gidA"/>
    <property type="match status" value="1"/>
</dbReference>
<dbReference type="GO" id="GO:0005739">
    <property type="term" value="C:mitochondrion"/>
    <property type="evidence" value="ECO:0007669"/>
    <property type="project" value="GOC"/>
</dbReference>
<name>A0A913ZX53_PATMI</name>
<dbReference type="Pfam" id="PF13932">
    <property type="entry name" value="SAM_GIDA_C"/>
    <property type="match status" value="1"/>
</dbReference>
<protein>
    <recommendedName>
        <fullName evidence="5">tRNA uridine 5-carboxymethylaminomethyl modification enzyme C-terminal subdomain domain-containing protein</fullName>
    </recommendedName>
</protein>
<evidence type="ECO:0000256" key="3">
    <source>
        <dbReference type="ARBA" id="ARBA00022630"/>
    </source>
</evidence>
<comment type="cofactor">
    <cofactor evidence="1">
        <name>FAD</name>
        <dbReference type="ChEBI" id="CHEBI:57692"/>
    </cofactor>
</comment>
<dbReference type="InterPro" id="IPR047001">
    <property type="entry name" value="MnmG_C_subdom"/>
</dbReference>
<comment type="similarity">
    <text evidence="2">Belongs to the MnmG family.</text>
</comment>
<evidence type="ECO:0000256" key="1">
    <source>
        <dbReference type="ARBA" id="ARBA00001974"/>
    </source>
</evidence>
<dbReference type="FunFam" id="3.50.50.60:FF:000002">
    <property type="entry name" value="tRNA uridine 5-carboxymethylaminomethyl modification enzyme MnmG"/>
    <property type="match status" value="1"/>
</dbReference>
<dbReference type="OMA" id="CNPAMGG"/>
<dbReference type="InterPro" id="IPR036188">
    <property type="entry name" value="FAD/NAD-bd_sf"/>
</dbReference>